<accession>A0A1M5MB44</accession>
<dbReference type="RefSeq" id="WP_159447804.1">
    <property type="nucleotide sequence ID" value="NZ_FQVN01000013.1"/>
</dbReference>
<dbReference type="Proteomes" id="UP000184501">
    <property type="component" value="Unassembled WGS sequence"/>
</dbReference>
<dbReference type="AlphaFoldDB" id="A0A1M5MB44"/>
<proteinExistence type="predicted"/>
<name>A0A1M5MB44_STRHI</name>
<organism evidence="1 2">
    <name type="scientific">Streptoalloteichus hindustanus</name>
    <dbReference type="NCBI Taxonomy" id="2017"/>
    <lineage>
        <taxon>Bacteria</taxon>
        <taxon>Bacillati</taxon>
        <taxon>Actinomycetota</taxon>
        <taxon>Actinomycetes</taxon>
        <taxon>Pseudonocardiales</taxon>
        <taxon>Pseudonocardiaceae</taxon>
        <taxon>Streptoalloteichus</taxon>
    </lineage>
</organism>
<sequence length="52" mass="5757">MPVTLRLVIGAEELKHRTRHGWLPGLGHGTWHQPEIRDGVVVPSQAIRAPDA</sequence>
<dbReference type="EMBL" id="FQVN01000013">
    <property type="protein sequence ID" value="SHG74498.1"/>
    <property type="molecule type" value="Genomic_DNA"/>
</dbReference>
<evidence type="ECO:0000313" key="2">
    <source>
        <dbReference type="Proteomes" id="UP000184501"/>
    </source>
</evidence>
<reference evidence="1 2" key="1">
    <citation type="submission" date="2016-11" db="EMBL/GenBank/DDBJ databases">
        <authorList>
            <person name="Jaros S."/>
            <person name="Januszkiewicz K."/>
            <person name="Wedrychowicz H."/>
        </authorList>
    </citation>
    <scope>NUCLEOTIDE SEQUENCE [LARGE SCALE GENOMIC DNA]</scope>
    <source>
        <strain evidence="1 2">DSM 44523</strain>
    </source>
</reference>
<evidence type="ECO:0000313" key="1">
    <source>
        <dbReference type="EMBL" id="SHG74498.1"/>
    </source>
</evidence>
<protein>
    <submittedName>
        <fullName evidence="1">Uncharacterized protein</fullName>
    </submittedName>
</protein>
<keyword evidence="2" id="KW-1185">Reference proteome</keyword>
<gene>
    <name evidence="1" type="ORF">SAMN05444320_11357</name>
</gene>